<feature type="compositionally biased region" description="Basic and acidic residues" evidence="1">
    <location>
        <begin position="14"/>
        <end position="23"/>
    </location>
</feature>
<dbReference type="AlphaFoldDB" id="X6NGS1"/>
<protein>
    <submittedName>
        <fullName evidence="2">Uncharacterized protein</fullName>
    </submittedName>
</protein>
<evidence type="ECO:0000313" key="3">
    <source>
        <dbReference type="Proteomes" id="UP000023152"/>
    </source>
</evidence>
<feature type="compositionally biased region" description="Gly residues" evidence="1">
    <location>
        <begin position="60"/>
        <end position="71"/>
    </location>
</feature>
<dbReference type="Proteomes" id="UP000023152">
    <property type="component" value="Unassembled WGS sequence"/>
</dbReference>
<feature type="compositionally biased region" description="Low complexity" evidence="1">
    <location>
        <begin position="113"/>
        <end position="134"/>
    </location>
</feature>
<dbReference type="EMBL" id="ASPP01008471">
    <property type="protein sequence ID" value="ETO25515.1"/>
    <property type="molecule type" value="Genomic_DNA"/>
</dbReference>
<comment type="caution">
    <text evidence="2">The sequence shown here is derived from an EMBL/GenBank/DDBJ whole genome shotgun (WGS) entry which is preliminary data.</text>
</comment>
<proteinExistence type="predicted"/>
<evidence type="ECO:0000313" key="2">
    <source>
        <dbReference type="EMBL" id="ETO25515.1"/>
    </source>
</evidence>
<feature type="region of interest" description="Disordered" evidence="1">
    <location>
        <begin position="1"/>
        <end position="141"/>
    </location>
</feature>
<keyword evidence="3" id="KW-1185">Reference proteome</keyword>
<organism evidence="2 3">
    <name type="scientific">Reticulomyxa filosa</name>
    <dbReference type="NCBI Taxonomy" id="46433"/>
    <lineage>
        <taxon>Eukaryota</taxon>
        <taxon>Sar</taxon>
        <taxon>Rhizaria</taxon>
        <taxon>Retaria</taxon>
        <taxon>Foraminifera</taxon>
        <taxon>Monothalamids</taxon>
        <taxon>Reticulomyxidae</taxon>
        <taxon>Reticulomyxa</taxon>
    </lineage>
</organism>
<reference evidence="2 3" key="1">
    <citation type="journal article" date="2013" name="Curr. Biol.">
        <title>The Genome of the Foraminiferan Reticulomyxa filosa.</title>
        <authorList>
            <person name="Glockner G."/>
            <person name="Hulsmann N."/>
            <person name="Schleicher M."/>
            <person name="Noegel A.A."/>
            <person name="Eichinger L."/>
            <person name="Gallinger C."/>
            <person name="Pawlowski J."/>
            <person name="Sierra R."/>
            <person name="Euteneuer U."/>
            <person name="Pillet L."/>
            <person name="Moustafa A."/>
            <person name="Platzer M."/>
            <person name="Groth M."/>
            <person name="Szafranski K."/>
            <person name="Schliwa M."/>
        </authorList>
    </citation>
    <scope>NUCLEOTIDE SEQUENCE [LARGE SCALE GENOMIC DNA]</scope>
</reference>
<gene>
    <name evidence="2" type="ORF">RFI_11625</name>
</gene>
<feature type="compositionally biased region" description="Basic and acidic residues" evidence="1">
    <location>
        <begin position="75"/>
        <end position="106"/>
    </location>
</feature>
<name>X6NGS1_RETFI</name>
<accession>X6NGS1</accession>
<evidence type="ECO:0000256" key="1">
    <source>
        <dbReference type="SAM" id="MobiDB-lite"/>
    </source>
</evidence>
<sequence length="157" mass="16660">MKWNIVKDGNSWNEDQKTQEKSNEASNKSSLGDWGSGSDMFGSGGASNMFGSDGASDMFGSGGAKNGGSAGTGADKGKDEKDGKKDDFLNFESNKADKDSANEKKAAVSGGWSFDASSSFTESSWNNSDPNDWSFDGNKKAAQLKKKKGRIKVELTK</sequence>